<keyword evidence="2" id="KW-1185">Reference proteome</keyword>
<organism evidence="1 2">
    <name type="scientific">Neotoma lepida</name>
    <name type="common">Desert woodrat</name>
    <dbReference type="NCBI Taxonomy" id="56216"/>
    <lineage>
        <taxon>Eukaryota</taxon>
        <taxon>Metazoa</taxon>
        <taxon>Chordata</taxon>
        <taxon>Craniata</taxon>
        <taxon>Vertebrata</taxon>
        <taxon>Euteleostomi</taxon>
        <taxon>Mammalia</taxon>
        <taxon>Eutheria</taxon>
        <taxon>Euarchontoglires</taxon>
        <taxon>Glires</taxon>
        <taxon>Rodentia</taxon>
        <taxon>Myomorpha</taxon>
        <taxon>Muroidea</taxon>
        <taxon>Cricetidae</taxon>
        <taxon>Neotominae</taxon>
        <taxon>Neotoma</taxon>
    </lineage>
</organism>
<name>A0A1A6HS13_NEOLE</name>
<accession>A0A1A6HS13</accession>
<dbReference type="AlphaFoldDB" id="A0A1A6HS13"/>
<sequence length="38" mass="4312">MQVLVEETPMSPNQSSGLTKQTIWKEMCQQLGIVMMTI</sequence>
<evidence type="ECO:0000313" key="2">
    <source>
        <dbReference type="Proteomes" id="UP000092124"/>
    </source>
</evidence>
<reference evidence="1 2" key="1">
    <citation type="submission" date="2016-06" db="EMBL/GenBank/DDBJ databases">
        <title>The Draft Genome Sequence and Annotation of the Desert Woodrat Neotoma lepida.</title>
        <authorList>
            <person name="Campbell M."/>
            <person name="Oakeson K.F."/>
            <person name="Yandell M."/>
            <person name="Halpert J.R."/>
            <person name="Dearing D."/>
        </authorList>
    </citation>
    <scope>NUCLEOTIDE SEQUENCE [LARGE SCALE GENOMIC DNA]</scope>
    <source>
        <strain evidence="1">417</strain>
        <tissue evidence="1">Liver</tissue>
    </source>
</reference>
<dbReference type="EMBL" id="LZPO01017285">
    <property type="protein sequence ID" value="OBS81253.1"/>
    <property type="molecule type" value="Genomic_DNA"/>
</dbReference>
<evidence type="ECO:0000313" key="1">
    <source>
        <dbReference type="EMBL" id="OBS81253.1"/>
    </source>
</evidence>
<comment type="caution">
    <text evidence="1">The sequence shown here is derived from an EMBL/GenBank/DDBJ whole genome shotgun (WGS) entry which is preliminary data.</text>
</comment>
<dbReference type="Proteomes" id="UP000092124">
    <property type="component" value="Unassembled WGS sequence"/>
</dbReference>
<protein>
    <submittedName>
        <fullName evidence="1">Uncharacterized protein</fullName>
    </submittedName>
</protein>
<proteinExistence type="predicted"/>
<gene>
    <name evidence="1" type="ORF">A6R68_20548</name>
</gene>